<dbReference type="RefSeq" id="WP_107008241.1">
    <property type="nucleotide sequence ID" value="NZ_JBHRSF010000007.1"/>
</dbReference>
<evidence type="ECO:0000313" key="3">
    <source>
        <dbReference type="EMBL" id="RFC83596.1"/>
    </source>
</evidence>
<reference evidence="2" key="4">
    <citation type="submission" date="2024-09" db="EMBL/GenBank/DDBJ databases">
        <authorList>
            <person name="Sun Q."/>
            <person name="Mori K."/>
        </authorList>
    </citation>
    <scope>NUCLEOTIDE SEQUENCE</scope>
    <source>
        <strain evidence="2">KCTC 62575</strain>
    </source>
</reference>
<evidence type="ECO:0000313" key="4">
    <source>
        <dbReference type="Proteomes" id="UP000240957"/>
    </source>
</evidence>
<reference evidence="3 4" key="2">
    <citation type="submission" date="2018-08" db="EMBL/GenBank/DDBJ databases">
        <title>The draft genome of Acinetobacter sichuanensis strain WCHAc060041.</title>
        <authorList>
            <person name="Qin J."/>
            <person name="Feng Y."/>
            <person name="Zong Z."/>
        </authorList>
    </citation>
    <scope>NUCLEOTIDE SEQUENCE [LARGE SCALE GENOMIC DNA]</scope>
    <source>
        <strain evidence="3 4">WCHAc060041</strain>
    </source>
</reference>
<dbReference type="PROSITE" id="PS51257">
    <property type="entry name" value="PROKAR_LIPOPROTEIN"/>
    <property type="match status" value="1"/>
</dbReference>
<dbReference type="EMBL" id="PYIX02000015">
    <property type="protein sequence ID" value="RFC83596.1"/>
    <property type="molecule type" value="Genomic_DNA"/>
</dbReference>
<dbReference type="Proteomes" id="UP000240957">
    <property type="component" value="Unassembled WGS sequence"/>
</dbReference>
<sequence length="252" mass="27681">MMKLHYLLSLLLLAGLAACSSQPIQQKQTSRAEYAPQAIQAESKDNRVSGSQQLGTKWGDDVSSYVQAVDLKRLSQQPVDETQIRYADKQFSGRGINSISLASGKISFSILDDQGRNLALYREGQRYFLSGQNGQSYQLRYHNSSAQTFEVVASVDGLDVLNGRQASRKNAGYVLHPYSSISIEGFRKSNHSVASFTFSQPEQSYAANSSHGSIQNTGVIGTVIYELKAPRYVPKRDQNGDYAPAPNAFPAD</sequence>
<dbReference type="Proteomes" id="UP001595455">
    <property type="component" value="Unassembled WGS sequence"/>
</dbReference>
<dbReference type="EMBL" id="JBHRSF010000007">
    <property type="protein sequence ID" value="MFC2994487.1"/>
    <property type="molecule type" value="Genomic_DNA"/>
</dbReference>
<gene>
    <name evidence="2" type="ORF">ACFODO_04215</name>
    <name evidence="3" type="ORF">C9E89_010630</name>
</gene>
<name>A0A371YQ63_9GAMM</name>
<dbReference type="AlphaFoldDB" id="A0A371YQ63"/>
<accession>A0A371YQ63</accession>
<dbReference type="OrthoDB" id="5393649at2"/>
<reference evidence="5" key="3">
    <citation type="journal article" date="2019" name="Int. J. Syst. Evol. Microbiol.">
        <title>The Global Catalogue of Microorganisms (GCM) 10K type strain sequencing project: providing services to taxonomists for standard genome sequencing and annotation.</title>
        <authorList>
            <consortium name="The Broad Institute Genomics Platform"/>
            <consortium name="The Broad Institute Genome Sequencing Center for Infectious Disease"/>
            <person name="Wu L."/>
            <person name="Ma J."/>
        </authorList>
    </citation>
    <scope>NUCLEOTIDE SEQUENCE [LARGE SCALE GENOMIC DNA]</scope>
    <source>
        <strain evidence="5">KCTC 62575</strain>
    </source>
</reference>
<evidence type="ECO:0008006" key="6">
    <source>
        <dbReference type="Google" id="ProtNLM"/>
    </source>
</evidence>
<proteinExistence type="predicted"/>
<protein>
    <recommendedName>
        <fullName evidence="6">Outer membrane lipoprotein</fullName>
    </recommendedName>
</protein>
<feature type="chain" id="PRO_5016696421" description="Outer membrane lipoprotein" evidence="1">
    <location>
        <begin position="21"/>
        <end position="252"/>
    </location>
</feature>
<organism evidence="3 4">
    <name type="scientific">Acinetobacter sichuanensis</name>
    <dbReference type="NCBI Taxonomy" id="2136183"/>
    <lineage>
        <taxon>Bacteria</taxon>
        <taxon>Pseudomonadati</taxon>
        <taxon>Pseudomonadota</taxon>
        <taxon>Gammaproteobacteria</taxon>
        <taxon>Moraxellales</taxon>
        <taxon>Moraxellaceae</taxon>
        <taxon>Acinetobacter</taxon>
    </lineage>
</organism>
<evidence type="ECO:0000313" key="5">
    <source>
        <dbReference type="Proteomes" id="UP001595455"/>
    </source>
</evidence>
<evidence type="ECO:0000313" key="2">
    <source>
        <dbReference type="EMBL" id="MFC2994487.1"/>
    </source>
</evidence>
<reference evidence="2" key="1">
    <citation type="journal article" date="2014" name="Int. J. Syst. Evol. Microbiol.">
        <title>Complete genome of a new Firmicutes species belonging to the dominant human colonic microbiota ('Ruminococcus bicirculans') reveals two chromosomes and a selective capacity to utilize plant glucans.</title>
        <authorList>
            <consortium name="NISC Comparative Sequencing Program"/>
            <person name="Wegmann U."/>
            <person name="Louis P."/>
            <person name="Goesmann A."/>
            <person name="Henrissat B."/>
            <person name="Duncan S.H."/>
            <person name="Flint H.J."/>
        </authorList>
    </citation>
    <scope>NUCLEOTIDE SEQUENCE</scope>
    <source>
        <strain evidence="2">KCTC 62575</strain>
    </source>
</reference>
<keyword evidence="1" id="KW-0732">Signal</keyword>
<feature type="signal peptide" evidence="1">
    <location>
        <begin position="1"/>
        <end position="20"/>
    </location>
</feature>
<keyword evidence="5" id="KW-1185">Reference proteome</keyword>
<evidence type="ECO:0000256" key="1">
    <source>
        <dbReference type="SAM" id="SignalP"/>
    </source>
</evidence>
<comment type="caution">
    <text evidence="3">The sequence shown here is derived from an EMBL/GenBank/DDBJ whole genome shotgun (WGS) entry which is preliminary data.</text>
</comment>